<reference evidence="3 5" key="2">
    <citation type="submission" date="2017-06" db="EMBL/GenBank/DDBJ databases">
        <title>Identification of a new gene, sdsY, involved in staphylococcal internalization in non-professional phagocytic cells (NPPCs).</title>
        <authorList>
            <person name="Maali Y."/>
            <person name="Martins-Simoes P."/>
            <person name="Trouillet-Assant S."/>
            <person name="Laurent F."/>
            <person name="Diot A."/>
            <person name="Verhoeven P."/>
            <person name="Bouvard D."/>
            <person name="Vandenesch F."/>
            <person name="Bes M."/>
        </authorList>
    </citation>
    <scope>NUCLEOTIDE SEQUENCE [LARGE SCALE GENOMIC DNA]</scope>
    <source>
        <strain evidence="3 5">Heidy</strain>
    </source>
</reference>
<accession>A0AAQ0S0Z7</accession>
<comment type="caution">
    <text evidence="2">The sequence shown here is derived from an EMBL/GenBank/DDBJ whole genome shotgun (WGS) entry which is preliminary data.</text>
</comment>
<dbReference type="Proteomes" id="UP000217473">
    <property type="component" value="Unassembled WGS sequence"/>
</dbReference>
<name>A0AAQ0S0Z7_9STAP</name>
<evidence type="ECO:0000313" key="2">
    <source>
        <dbReference type="EMBL" id="PCF52759.1"/>
    </source>
</evidence>
<dbReference type="RefSeq" id="WP_096595996.1">
    <property type="nucleotide sequence ID" value="NZ_LR134263.1"/>
</dbReference>
<sequence length="109" mass="12317">MGENNTILVTGFAQLPKGTPLYELHRHIACVLEIDLETAIITDASFNFILSTTNQFLSSLVIGYCLHDGIVELSKTIQTKFISGEQKALIQSINACFDRYQYFLERSRQ</sequence>
<evidence type="ECO:0000313" key="5">
    <source>
        <dbReference type="Proteomes" id="UP000266198"/>
    </source>
</evidence>
<dbReference type="EMBL" id="MWUR01000001">
    <property type="protein sequence ID" value="PCF52759.1"/>
    <property type="molecule type" value="Genomic_DNA"/>
</dbReference>
<proteinExistence type="predicted"/>
<dbReference type="EMBL" id="NIPK01000001">
    <property type="protein sequence ID" value="RIZ56384.1"/>
    <property type="molecule type" value="Genomic_DNA"/>
</dbReference>
<dbReference type="AlphaFoldDB" id="A0AAQ0S0Z7"/>
<dbReference type="InterPro" id="IPR024617">
    <property type="entry name" value="DUF3870"/>
</dbReference>
<evidence type="ECO:0000313" key="4">
    <source>
        <dbReference type="Proteomes" id="UP000217473"/>
    </source>
</evidence>
<gene>
    <name evidence="2" type="ORF">B5C07_00910</name>
    <name evidence="3" type="ORF">CDL68_00095</name>
</gene>
<protein>
    <recommendedName>
        <fullName evidence="1">DUF3870 domain-containing protein</fullName>
    </recommendedName>
</protein>
<evidence type="ECO:0000259" key="1">
    <source>
        <dbReference type="Pfam" id="PF12986"/>
    </source>
</evidence>
<feature type="domain" description="DUF3870" evidence="1">
    <location>
        <begin position="8"/>
        <end position="101"/>
    </location>
</feature>
<dbReference type="Pfam" id="PF12986">
    <property type="entry name" value="DUF3870"/>
    <property type="match status" value="1"/>
</dbReference>
<dbReference type="Proteomes" id="UP000266198">
    <property type="component" value="Unassembled WGS sequence"/>
</dbReference>
<evidence type="ECO:0000313" key="3">
    <source>
        <dbReference type="EMBL" id="RIZ56384.1"/>
    </source>
</evidence>
<reference evidence="2 4" key="1">
    <citation type="journal article" date="2017" name="PLoS ONE">
        <title>Development of a real-time PCR for detection of Staphylococcus pseudintermedius using a novel automated comparison of whole-genome sequences.</title>
        <authorList>
            <person name="Verstappen K.M."/>
            <person name="Huijbregts L."/>
            <person name="Spaninks M."/>
            <person name="Wagenaar J.A."/>
            <person name="Fluit A.C."/>
            <person name="Duim B."/>
        </authorList>
    </citation>
    <scope>NUCLEOTIDE SEQUENCE [LARGE SCALE GENOMIC DNA]</scope>
    <source>
        <strain evidence="2 4">15S02591-1</strain>
    </source>
</reference>
<keyword evidence="5" id="KW-1185">Reference proteome</keyword>
<organism evidence="2 4">
    <name type="scientific">Staphylococcus delphini</name>
    <dbReference type="NCBI Taxonomy" id="53344"/>
    <lineage>
        <taxon>Bacteria</taxon>
        <taxon>Bacillati</taxon>
        <taxon>Bacillota</taxon>
        <taxon>Bacilli</taxon>
        <taxon>Bacillales</taxon>
        <taxon>Staphylococcaceae</taxon>
        <taxon>Staphylococcus</taxon>
        <taxon>Staphylococcus intermedius group</taxon>
    </lineage>
</organism>